<proteinExistence type="predicted"/>
<accession>X6P7X4</accession>
<feature type="non-terminal residue" evidence="1">
    <location>
        <position position="307"/>
    </location>
</feature>
<name>X6P7X4_RETFI</name>
<dbReference type="Proteomes" id="UP000023152">
    <property type="component" value="Unassembled WGS sequence"/>
</dbReference>
<dbReference type="EMBL" id="ASPP01002704">
    <property type="protein sequence ID" value="ETO34286.1"/>
    <property type="molecule type" value="Genomic_DNA"/>
</dbReference>
<comment type="caution">
    <text evidence="1">The sequence shown here is derived from an EMBL/GenBank/DDBJ whole genome shotgun (WGS) entry which is preliminary data.</text>
</comment>
<evidence type="ECO:0000313" key="2">
    <source>
        <dbReference type="Proteomes" id="UP000023152"/>
    </source>
</evidence>
<gene>
    <name evidence="1" type="ORF">RFI_02807</name>
</gene>
<keyword evidence="2" id="KW-1185">Reference proteome</keyword>
<evidence type="ECO:0000313" key="1">
    <source>
        <dbReference type="EMBL" id="ETO34286.1"/>
    </source>
</evidence>
<protein>
    <submittedName>
        <fullName evidence="1">Uncharacterized protein</fullName>
    </submittedName>
</protein>
<sequence>MRDKQFLKKTMSRPFDNDEIKDCILLIKIQSDVFTKAEEAIHENSLYEYKQQVKVLGGMQSEPGSGRYETEMKALIKLYGDIMKEEELKKYLEQSNGNISIVIEQITTTLLDQKTDIIEEIKNEQLKENKNGDTLKKEEEKVEIGETKSGINLQGYCTNMDCLVAKAKLPVWVNIGFDDISFKPDKTLYCCPDCGQLTVTSIVKAMLFNSEHSINSSDNSIPVKDNHYQCFYPIKSGLSYEVKSKKIRQHATSLEDLITRSENAMVSNEIINLVAKYLITVVKPQKVKDSIRLQEKIKCDYSGDYNQ</sequence>
<dbReference type="AlphaFoldDB" id="X6P7X4"/>
<reference evidence="1 2" key="1">
    <citation type="journal article" date="2013" name="Curr. Biol.">
        <title>The Genome of the Foraminiferan Reticulomyxa filosa.</title>
        <authorList>
            <person name="Glockner G."/>
            <person name="Hulsmann N."/>
            <person name="Schleicher M."/>
            <person name="Noegel A.A."/>
            <person name="Eichinger L."/>
            <person name="Gallinger C."/>
            <person name="Pawlowski J."/>
            <person name="Sierra R."/>
            <person name="Euteneuer U."/>
            <person name="Pillet L."/>
            <person name="Moustafa A."/>
            <person name="Platzer M."/>
            <person name="Groth M."/>
            <person name="Szafranski K."/>
            <person name="Schliwa M."/>
        </authorList>
    </citation>
    <scope>NUCLEOTIDE SEQUENCE [LARGE SCALE GENOMIC DNA]</scope>
</reference>
<organism evidence="1 2">
    <name type="scientific">Reticulomyxa filosa</name>
    <dbReference type="NCBI Taxonomy" id="46433"/>
    <lineage>
        <taxon>Eukaryota</taxon>
        <taxon>Sar</taxon>
        <taxon>Rhizaria</taxon>
        <taxon>Retaria</taxon>
        <taxon>Foraminifera</taxon>
        <taxon>Monothalamids</taxon>
        <taxon>Reticulomyxidae</taxon>
        <taxon>Reticulomyxa</taxon>
    </lineage>
</organism>